<evidence type="ECO:0000313" key="12">
    <source>
        <dbReference type="Proteomes" id="UP000273643"/>
    </source>
</evidence>
<dbReference type="InterPro" id="IPR000123">
    <property type="entry name" value="Reverse_transcriptase_msDNA"/>
</dbReference>
<evidence type="ECO:0000259" key="10">
    <source>
        <dbReference type="PROSITE" id="PS50878"/>
    </source>
</evidence>
<feature type="domain" description="Reverse transcriptase" evidence="10">
    <location>
        <begin position="19"/>
        <end position="243"/>
    </location>
</feature>
<proteinExistence type="inferred from homology"/>
<evidence type="ECO:0000256" key="1">
    <source>
        <dbReference type="ARBA" id="ARBA00012493"/>
    </source>
</evidence>
<dbReference type="InterPro" id="IPR051083">
    <property type="entry name" value="GrpII_Intron_Splice-Mob/Def"/>
</dbReference>
<accession>A0A3N1NXY7</accession>
<comment type="catalytic activity">
    <reaction evidence="9">
        <text>DNA(n) + a 2'-deoxyribonucleoside 5'-triphosphate = DNA(n+1) + diphosphate</text>
        <dbReference type="Rhea" id="RHEA:22508"/>
        <dbReference type="Rhea" id="RHEA-COMP:17339"/>
        <dbReference type="Rhea" id="RHEA-COMP:17340"/>
        <dbReference type="ChEBI" id="CHEBI:33019"/>
        <dbReference type="ChEBI" id="CHEBI:61560"/>
        <dbReference type="ChEBI" id="CHEBI:173112"/>
        <dbReference type="EC" id="2.7.7.49"/>
    </reaction>
</comment>
<dbReference type="PRINTS" id="PR00866">
    <property type="entry name" value="RNADNAPOLMS"/>
</dbReference>
<keyword evidence="4" id="KW-0479">Metal-binding</keyword>
<comment type="similarity">
    <text evidence="8">Belongs to the bacterial reverse transcriptase family.</text>
</comment>
<evidence type="ECO:0000313" key="11">
    <source>
        <dbReference type="EMBL" id="ROQ19867.1"/>
    </source>
</evidence>
<dbReference type="GO" id="GO:0046872">
    <property type="term" value="F:metal ion binding"/>
    <property type="evidence" value="ECO:0007669"/>
    <property type="project" value="UniProtKB-KW"/>
</dbReference>
<dbReference type="RefSeq" id="WP_123637151.1">
    <property type="nucleotide sequence ID" value="NZ_RJUK01000001.1"/>
</dbReference>
<reference evidence="11 12" key="1">
    <citation type="submission" date="2018-11" db="EMBL/GenBank/DDBJ databases">
        <title>Genomic Encyclopedia of Type Strains, Phase IV (KMG-IV): sequencing the most valuable type-strain genomes for metagenomic binning, comparative biology and taxonomic classification.</title>
        <authorList>
            <person name="Goeker M."/>
        </authorList>
    </citation>
    <scope>NUCLEOTIDE SEQUENCE [LARGE SCALE GENOMIC DNA]</scope>
    <source>
        <strain evidence="11 12">DSM 16974</strain>
    </source>
</reference>
<dbReference type="SUPFAM" id="SSF56672">
    <property type="entry name" value="DNA/RNA polymerases"/>
    <property type="match status" value="1"/>
</dbReference>
<name>A0A3N1NXY7_9GAMM</name>
<keyword evidence="3" id="KW-0548">Nucleotidyltransferase</keyword>
<dbReference type="PROSITE" id="PS50878">
    <property type="entry name" value="RT_POL"/>
    <property type="match status" value="1"/>
</dbReference>
<evidence type="ECO:0000256" key="5">
    <source>
        <dbReference type="ARBA" id="ARBA00022842"/>
    </source>
</evidence>
<evidence type="ECO:0000256" key="3">
    <source>
        <dbReference type="ARBA" id="ARBA00022695"/>
    </source>
</evidence>
<organism evidence="11 12">
    <name type="scientific">Marinimicrobium koreense</name>
    <dbReference type="NCBI Taxonomy" id="306545"/>
    <lineage>
        <taxon>Bacteria</taxon>
        <taxon>Pseudomonadati</taxon>
        <taxon>Pseudomonadota</taxon>
        <taxon>Gammaproteobacteria</taxon>
        <taxon>Cellvibrionales</taxon>
        <taxon>Cellvibrionaceae</taxon>
        <taxon>Marinimicrobium</taxon>
    </lineage>
</organism>
<dbReference type="GO" id="GO:0003964">
    <property type="term" value="F:RNA-directed DNA polymerase activity"/>
    <property type="evidence" value="ECO:0007669"/>
    <property type="project" value="UniProtKB-KW"/>
</dbReference>
<keyword evidence="6 11" id="KW-0695">RNA-directed DNA polymerase</keyword>
<keyword evidence="5" id="KW-0460">Magnesium</keyword>
<dbReference type="AlphaFoldDB" id="A0A3N1NXY7"/>
<comment type="caution">
    <text evidence="11">The sequence shown here is derived from an EMBL/GenBank/DDBJ whole genome shotgun (WGS) entry which is preliminary data.</text>
</comment>
<dbReference type="OrthoDB" id="7055795at2"/>
<dbReference type="Proteomes" id="UP000273643">
    <property type="component" value="Unassembled WGS sequence"/>
</dbReference>
<dbReference type="PANTHER" id="PTHR34047">
    <property type="entry name" value="NUCLEAR INTRON MATURASE 1, MITOCHONDRIAL-RELATED"/>
    <property type="match status" value="1"/>
</dbReference>
<dbReference type="CDD" id="cd03487">
    <property type="entry name" value="RT_Bac_retron_II"/>
    <property type="match status" value="1"/>
</dbReference>
<evidence type="ECO:0000256" key="2">
    <source>
        <dbReference type="ARBA" id="ARBA00022679"/>
    </source>
</evidence>
<dbReference type="Pfam" id="PF00078">
    <property type="entry name" value="RVT_1"/>
    <property type="match status" value="1"/>
</dbReference>
<keyword evidence="2" id="KW-0808">Transferase</keyword>
<protein>
    <recommendedName>
        <fullName evidence="1">RNA-directed DNA polymerase</fullName>
        <ecNumber evidence="1">2.7.7.49</ecNumber>
    </recommendedName>
</protein>
<evidence type="ECO:0000256" key="4">
    <source>
        <dbReference type="ARBA" id="ARBA00022723"/>
    </source>
</evidence>
<dbReference type="EC" id="2.7.7.49" evidence="1"/>
<evidence type="ECO:0000256" key="7">
    <source>
        <dbReference type="ARBA" id="ARBA00023118"/>
    </source>
</evidence>
<evidence type="ECO:0000256" key="9">
    <source>
        <dbReference type="ARBA" id="ARBA00048173"/>
    </source>
</evidence>
<gene>
    <name evidence="11" type="ORF">EDC38_0458</name>
</gene>
<dbReference type="GO" id="GO:0003723">
    <property type="term" value="F:RNA binding"/>
    <property type="evidence" value="ECO:0007669"/>
    <property type="project" value="InterPro"/>
</dbReference>
<dbReference type="InterPro" id="IPR000477">
    <property type="entry name" value="RT_dom"/>
</dbReference>
<dbReference type="EMBL" id="RJUK01000001">
    <property type="protein sequence ID" value="ROQ19867.1"/>
    <property type="molecule type" value="Genomic_DNA"/>
</dbReference>
<sequence length="321" mass="36954">MMIGLDISEQISKDLYVSAFQVDRLINRAPHAYKIFFIPKKTGGQRKIAQPAREVKYIQRWLVDNIFNQLPVHEAVKSYREGLGIKDNATWHKKNKYLVKLDFKDFFTSIKEAGLFDFLLRKLSDSYSDESLRKIARASCIKYKHREDLCLSVGAPSSPAISNAILYAFDEAVNNWCFENSISYTRYADDLTFSTSVPNVSSLIEPKVRQISSDFPYVNLRFNNAKRTHLSKKYQRRVTGIVLTNQGELSVGRLRKREVKALIHKFKTGLLPMNEVHRLQGLLGFVSDVEPMFLERMRVKYSSATIDDILKSVKQDKLVNS</sequence>
<keyword evidence="12" id="KW-1185">Reference proteome</keyword>
<dbReference type="PANTHER" id="PTHR34047:SF7">
    <property type="entry name" value="RNA-DIRECTED DNA POLYMERASE"/>
    <property type="match status" value="1"/>
</dbReference>
<evidence type="ECO:0000256" key="8">
    <source>
        <dbReference type="ARBA" id="ARBA00034120"/>
    </source>
</evidence>
<keyword evidence="7" id="KW-0051">Antiviral defense</keyword>
<dbReference type="NCBIfam" id="NF038233">
    <property type="entry name" value="retron_St85_RT"/>
    <property type="match status" value="1"/>
</dbReference>
<dbReference type="GO" id="GO:0051607">
    <property type="term" value="P:defense response to virus"/>
    <property type="evidence" value="ECO:0007669"/>
    <property type="project" value="UniProtKB-KW"/>
</dbReference>
<evidence type="ECO:0000256" key="6">
    <source>
        <dbReference type="ARBA" id="ARBA00022918"/>
    </source>
</evidence>
<dbReference type="InterPro" id="IPR043502">
    <property type="entry name" value="DNA/RNA_pol_sf"/>
</dbReference>